<evidence type="ECO:0000313" key="5">
    <source>
        <dbReference type="EMBL" id="CAK9048039.1"/>
    </source>
</evidence>
<evidence type="ECO:0000313" key="6">
    <source>
        <dbReference type="Proteomes" id="UP001642484"/>
    </source>
</evidence>
<feature type="active site" description="Proton acceptor" evidence="3">
    <location>
        <position position="101"/>
    </location>
</feature>
<feature type="binding site" evidence="3">
    <location>
        <position position="163"/>
    </location>
    <ligand>
        <name>Zn(2+)</name>
        <dbReference type="ChEBI" id="CHEBI:29105"/>
    </ligand>
</feature>
<dbReference type="PANTHER" id="PTHR11085:SF4">
    <property type="entry name" value="NAD-DEPENDENT PROTEIN DEACYLASE"/>
    <property type="match status" value="1"/>
</dbReference>
<dbReference type="Gene3D" id="3.40.50.1820">
    <property type="entry name" value="alpha/beta hydrolase"/>
    <property type="match status" value="1"/>
</dbReference>
<dbReference type="Gene3D" id="3.40.50.1220">
    <property type="entry name" value="TPP-binding domain"/>
    <property type="match status" value="1"/>
</dbReference>
<dbReference type="InterPro" id="IPR026591">
    <property type="entry name" value="Sirtuin_cat_small_dom_sf"/>
</dbReference>
<dbReference type="SUPFAM" id="SSF53474">
    <property type="entry name" value="alpha/beta-Hydrolases"/>
    <property type="match status" value="1"/>
</dbReference>
<dbReference type="InterPro" id="IPR050134">
    <property type="entry name" value="NAD-dep_sirtuin_deacylases"/>
</dbReference>
<feature type="binding site" evidence="3">
    <location>
        <position position="116"/>
    </location>
    <ligand>
        <name>Zn(2+)</name>
        <dbReference type="ChEBI" id="CHEBI:29105"/>
    </ligand>
</feature>
<name>A0ABP0MD44_9DINO</name>
<accession>A0ABP0MD44</accession>
<keyword evidence="1" id="KW-0808">Transferase</keyword>
<evidence type="ECO:0000259" key="4">
    <source>
        <dbReference type="PROSITE" id="PS50305"/>
    </source>
</evidence>
<gene>
    <name evidence="5" type="ORF">CCMP2556_LOCUS24782</name>
</gene>
<dbReference type="Gene3D" id="3.30.1600.10">
    <property type="entry name" value="SIR2/SIRT2 'Small Domain"/>
    <property type="match status" value="1"/>
</dbReference>
<dbReference type="CDD" id="cd00296">
    <property type="entry name" value="SIR2"/>
    <property type="match status" value="1"/>
</dbReference>
<keyword evidence="2" id="KW-0520">NAD</keyword>
<keyword evidence="6" id="KW-1185">Reference proteome</keyword>
<keyword evidence="3" id="KW-0862">Zinc</keyword>
<dbReference type="InterPro" id="IPR029035">
    <property type="entry name" value="DHS-like_NAD/FAD-binding_dom"/>
</dbReference>
<comment type="caution">
    <text evidence="5">The sequence shown here is derived from an EMBL/GenBank/DDBJ whole genome shotgun (WGS) entry which is preliminary data.</text>
</comment>
<dbReference type="PANTHER" id="PTHR11085">
    <property type="entry name" value="NAD-DEPENDENT PROTEIN DEACYLASE SIRTUIN-5, MITOCHONDRIAL-RELATED"/>
    <property type="match status" value="1"/>
</dbReference>
<dbReference type="Proteomes" id="UP001642484">
    <property type="component" value="Unassembled WGS sequence"/>
</dbReference>
<dbReference type="InterPro" id="IPR026590">
    <property type="entry name" value="Ssirtuin_cat_dom"/>
</dbReference>
<organism evidence="5 6">
    <name type="scientific">Durusdinium trenchii</name>
    <dbReference type="NCBI Taxonomy" id="1381693"/>
    <lineage>
        <taxon>Eukaryota</taxon>
        <taxon>Sar</taxon>
        <taxon>Alveolata</taxon>
        <taxon>Dinophyceae</taxon>
        <taxon>Suessiales</taxon>
        <taxon>Symbiodiniaceae</taxon>
        <taxon>Durusdinium</taxon>
    </lineage>
</organism>
<protein>
    <recommendedName>
        <fullName evidence="4">Deacetylase sirtuin-type domain-containing protein</fullName>
    </recommendedName>
</protein>
<sequence>MGVDSGLPDFRGSTGLFKDREVAMSYEEMSDDKWFTEDPLFAWGINYTQLSMYRRSPPHAGYEVLLKWAKTLGKPYFVWTSNIDGMFERAGFPGDRVVACHGDLHHLQCTKDRRTCKGLEEDGADEVWSSEGIPDDLDAEVDPKALRFQPDSLERECFLCPRCRRLARPNVWFCHDKNYNVSRATIKCGNAYNQWLSELQERKAALVVVECGGGLAIPSVRVQSEDAVDGSGPGSLLVRLNPVHCKVPEKGVGLPLGSMEGLQRIDKELEALKKDGTDEAHERQARTRRGKVPGARTLLAPLLRGPCETRLCCGVVLLLVRRPLHCARSCRARRRELAALLAGSGSARCRAAEFGELVKVTDPETYSALLYRPVGSTEPRPLLLVLPGAGKNDQDAWDLANVQGEHGGLAPSLLAQRTAPEELAQNFCVVAPYAAGKRSFYEEPRKKILAFLDWLCRQGDGSGGSGAASSVQIDRGRLFLFGFSDGATEVMELASTRRFAGGVVCAYGFTGDLPALACERLKNFPVWVFHCADDVIFPVSCSDKLVKRLREVNSRDVVRYTRYDRDQEGFTGSVRGHSTGITASKSAEVYRWLLSLPPLEV</sequence>
<keyword evidence="3" id="KW-0479">Metal-binding</keyword>
<dbReference type="Pfam" id="PF02146">
    <property type="entry name" value="SIR2"/>
    <property type="match status" value="1"/>
</dbReference>
<reference evidence="5 6" key="1">
    <citation type="submission" date="2024-02" db="EMBL/GenBank/DDBJ databases">
        <authorList>
            <person name="Chen Y."/>
            <person name="Shah S."/>
            <person name="Dougan E. K."/>
            <person name="Thang M."/>
            <person name="Chan C."/>
        </authorList>
    </citation>
    <scope>NUCLEOTIDE SEQUENCE [LARGE SCALE GENOMIC DNA]</scope>
</reference>
<proteinExistence type="predicted"/>
<dbReference type="InterPro" id="IPR003000">
    <property type="entry name" value="Sirtuin"/>
</dbReference>
<evidence type="ECO:0000256" key="1">
    <source>
        <dbReference type="ARBA" id="ARBA00022679"/>
    </source>
</evidence>
<feature type="binding site" evidence="3">
    <location>
        <position position="160"/>
    </location>
    <ligand>
        <name>Zn(2+)</name>
        <dbReference type="ChEBI" id="CHEBI:29105"/>
    </ligand>
</feature>
<evidence type="ECO:0000256" key="2">
    <source>
        <dbReference type="ARBA" id="ARBA00023027"/>
    </source>
</evidence>
<evidence type="ECO:0000256" key="3">
    <source>
        <dbReference type="PROSITE-ProRule" id="PRU00236"/>
    </source>
</evidence>
<feature type="domain" description="Deacetylase sirtuin-type" evidence="4">
    <location>
        <begin position="1"/>
        <end position="275"/>
    </location>
</feature>
<dbReference type="EMBL" id="CAXAMN010016380">
    <property type="protein sequence ID" value="CAK9048039.1"/>
    <property type="molecule type" value="Genomic_DNA"/>
</dbReference>
<feature type="binding site" evidence="3">
    <location>
        <position position="109"/>
    </location>
    <ligand>
        <name>Zn(2+)</name>
        <dbReference type="ChEBI" id="CHEBI:29105"/>
    </ligand>
</feature>
<dbReference type="InterPro" id="IPR029058">
    <property type="entry name" value="AB_hydrolase_fold"/>
</dbReference>
<dbReference type="SUPFAM" id="SSF52467">
    <property type="entry name" value="DHS-like NAD/FAD-binding domain"/>
    <property type="match status" value="1"/>
</dbReference>
<dbReference type="PROSITE" id="PS50305">
    <property type="entry name" value="SIRTUIN"/>
    <property type="match status" value="1"/>
</dbReference>